<dbReference type="Proteomes" id="UP000199328">
    <property type="component" value="Unassembled WGS sequence"/>
</dbReference>
<feature type="active site" evidence="7">
    <location>
        <position position="438"/>
    </location>
</feature>
<dbReference type="Gene3D" id="3.40.50.300">
    <property type="entry name" value="P-loop containing nucleotide triphosphate hydrolases"/>
    <property type="match status" value="1"/>
</dbReference>
<dbReference type="CDD" id="cd01750">
    <property type="entry name" value="GATase1_CobQ"/>
    <property type="match status" value="1"/>
</dbReference>
<evidence type="ECO:0000256" key="7">
    <source>
        <dbReference type="HAMAP-Rule" id="MF_00028"/>
    </source>
</evidence>
<evidence type="ECO:0000256" key="3">
    <source>
        <dbReference type="ARBA" id="ARBA00019833"/>
    </source>
</evidence>
<evidence type="ECO:0000256" key="5">
    <source>
        <dbReference type="ARBA" id="ARBA00022962"/>
    </source>
</evidence>
<dbReference type="SUPFAM" id="SSF52540">
    <property type="entry name" value="P-loop containing nucleoside triphosphate hydrolases"/>
    <property type="match status" value="1"/>
</dbReference>
<dbReference type="EMBL" id="FNFV01000002">
    <property type="protein sequence ID" value="SDK34505.1"/>
    <property type="molecule type" value="Genomic_DNA"/>
</dbReference>
<evidence type="ECO:0000259" key="8">
    <source>
        <dbReference type="Pfam" id="PF01656"/>
    </source>
</evidence>
<dbReference type="InterPro" id="IPR029062">
    <property type="entry name" value="Class_I_gatase-like"/>
</dbReference>
<feature type="active site" description="Nucleophile" evidence="7">
    <location>
        <position position="341"/>
    </location>
</feature>
<dbReference type="InterPro" id="IPR002586">
    <property type="entry name" value="CobQ/CobB/MinD/ParA_Nub-bd_dom"/>
</dbReference>
<dbReference type="PANTHER" id="PTHR21343">
    <property type="entry name" value="DETHIOBIOTIN SYNTHETASE"/>
    <property type="match status" value="1"/>
</dbReference>
<dbReference type="NCBIfam" id="NF001989">
    <property type="entry name" value="PRK00784.1"/>
    <property type="match status" value="1"/>
</dbReference>
<evidence type="ECO:0000256" key="4">
    <source>
        <dbReference type="ARBA" id="ARBA00022573"/>
    </source>
</evidence>
<comment type="similarity">
    <text evidence="2 7">Belongs to the CobB/CobQ family. CobQ subfamily.</text>
</comment>
<protein>
    <recommendedName>
        <fullName evidence="3 7">Cobyric acid synthase</fullName>
    </recommendedName>
</protein>
<organism evidence="10 11">
    <name type="scientific">Meinhardsimonia xiamenensis</name>
    <dbReference type="NCBI Taxonomy" id="990712"/>
    <lineage>
        <taxon>Bacteria</taxon>
        <taxon>Pseudomonadati</taxon>
        <taxon>Pseudomonadota</taxon>
        <taxon>Alphaproteobacteria</taxon>
        <taxon>Rhodobacterales</taxon>
        <taxon>Paracoccaceae</taxon>
        <taxon>Meinhardsimonia</taxon>
    </lineage>
</organism>
<comment type="function">
    <text evidence="6 7">Catalyzes amidations at positions B, D, E, and G on adenosylcobyrinic A,C-diamide. NH(2) groups are provided by glutamine, and one molecule of ATP is hydrogenolyzed for each amidation.</text>
</comment>
<dbReference type="SUPFAM" id="SSF52317">
    <property type="entry name" value="Class I glutamine amidotransferase-like"/>
    <property type="match status" value="1"/>
</dbReference>
<reference evidence="11" key="1">
    <citation type="submission" date="2016-10" db="EMBL/GenBank/DDBJ databases">
        <authorList>
            <person name="Varghese N."/>
            <person name="Submissions S."/>
        </authorList>
    </citation>
    <scope>NUCLEOTIDE SEQUENCE [LARGE SCALE GENOMIC DNA]</scope>
    <source>
        <strain evidence="11">CGMCC 1.10789</strain>
    </source>
</reference>
<gene>
    <name evidence="7" type="primary">cobQ</name>
    <name evidence="10" type="ORF">SAMN05216257_102403</name>
</gene>
<dbReference type="PROSITE" id="PS51274">
    <property type="entry name" value="GATASE_COBBQ"/>
    <property type="match status" value="1"/>
</dbReference>
<evidence type="ECO:0000256" key="1">
    <source>
        <dbReference type="ARBA" id="ARBA00004953"/>
    </source>
</evidence>
<evidence type="ECO:0000256" key="6">
    <source>
        <dbReference type="ARBA" id="ARBA00025166"/>
    </source>
</evidence>
<dbReference type="PANTHER" id="PTHR21343:SF1">
    <property type="entry name" value="COBYRIC ACID SYNTHASE"/>
    <property type="match status" value="1"/>
</dbReference>
<sequence length="497" mass="52750">MVTSRPMARAIMIQGAGSNVGKSLIVAGLARALARRGVRVAPFKPQNMSNNAAVTVDGGEIGRAQALQARAARIEPVADMNPVLLKPETDTGAQVIVQGRRAATLKARDYGKMKARLLPRVLESFHRLAAHADLVLVEGAGSPAETNLRAGDIANMGFAEAAGIPVVLVGDIDRGGVIAQLVGTHAVLSPADRARIRGFAVNKFRGEAGLFAEGMAEIARRTGWPSLGLVPWFDDAWRLPAEDVMDLARPCPVNRADGTIRIAVPRLPRIANFDDLDPLRAEPGVQLEMIPPGRPLPGDATLVILPGSKSTVADLAAFRAEGWDIDLAAHLRRGGHVLGLCGGYQMLGREIRDPEGIEGAPGDHPGLGLLDVVTVMAPEKRLTRTQATEIASGEAVSGYEIHLGRTEGPDCARAWLRIGERREGAQSADGRVRGTYLHGIFGADGFRRRYLRGLGATVAEGPGHEAQVEATLDALAAHLETHFDIDALMKLAAPISH</sequence>
<evidence type="ECO:0000256" key="2">
    <source>
        <dbReference type="ARBA" id="ARBA00006205"/>
    </source>
</evidence>
<keyword evidence="5 7" id="KW-0315">Glutamine amidotransferase</keyword>
<feature type="domain" description="CobB/CobQ-like glutamine amidotransferase" evidence="9">
    <location>
        <begin position="261"/>
        <end position="444"/>
    </location>
</feature>
<feature type="domain" description="CobQ/CobB/MinD/ParA nucleotide binding" evidence="8">
    <location>
        <begin position="11"/>
        <end position="243"/>
    </location>
</feature>
<keyword evidence="11" id="KW-1185">Reference proteome</keyword>
<accession>A0A1G9B6K3</accession>
<dbReference type="AlphaFoldDB" id="A0A1G9B6K3"/>
<dbReference type="GO" id="GO:0003824">
    <property type="term" value="F:catalytic activity"/>
    <property type="evidence" value="ECO:0007669"/>
    <property type="project" value="InterPro"/>
</dbReference>
<dbReference type="Pfam" id="PF01656">
    <property type="entry name" value="CbiA"/>
    <property type="match status" value="1"/>
</dbReference>
<dbReference type="GO" id="GO:0009236">
    <property type="term" value="P:cobalamin biosynthetic process"/>
    <property type="evidence" value="ECO:0007669"/>
    <property type="project" value="UniProtKB-UniRule"/>
</dbReference>
<dbReference type="Pfam" id="PF07685">
    <property type="entry name" value="GATase_3"/>
    <property type="match status" value="1"/>
</dbReference>
<evidence type="ECO:0000313" key="10">
    <source>
        <dbReference type="EMBL" id="SDK34505.1"/>
    </source>
</evidence>
<dbReference type="InterPro" id="IPR033949">
    <property type="entry name" value="CobQ_GATase1"/>
</dbReference>
<dbReference type="InterPro" id="IPR027417">
    <property type="entry name" value="P-loop_NTPase"/>
</dbReference>
<dbReference type="Gene3D" id="3.40.50.880">
    <property type="match status" value="1"/>
</dbReference>
<evidence type="ECO:0000259" key="9">
    <source>
        <dbReference type="Pfam" id="PF07685"/>
    </source>
</evidence>
<dbReference type="STRING" id="990712.SAMN05216257_102403"/>
<dbReference type="InterPro" id="IPR011698">
    <property type="entry name" value="GATase_3"/>
</dbReference>
<dbReference type="GO" id="GO:0015420">
    <property type="term" value="F:ABC-type vitamin B12 transporter activity"/>
    <property type="evidence" value="ECO:0007669"/>
    <property type="project" value="UniProtKB-UniRule"/>
</dbReference>
<evidence type="ECO:0000313" key="11">
    <source>
        <dbReference type="Proteomes" id="UP000199328"/>
    </source>
</evidence>
<dbReference type="HAMAP" id="MF_00028">
    <property type="entry name" value="CobQ"/>
    <property type="match status" value="1"/>
</dbReference>
<dbReference type="UniPathway" id="UPA00148"/>
<proteinExistence type="inferred from homology"/>
<comment type="pathway">
    <text evidence="1 7">Cofactor biosynthesis; adenosylcobalamin biosynthesis.</text>
</comment>
<dbReference type="InterPro" id="IPR004459">
    <property type="entry name" value="CobQ_synth"/>
</dbReference>
<keyword evidence="4 7" id="KW-0169">Cobalamin biosynthesis</keyword>
<name>A0A1G9B6K3_9RHOB</name>
<dbReference type="NCBIfam" id="TIGR00313">
    <property type="entry name" value="cobQ"/>
    <property type="match status" value="1"/>
</dbReference>